<dbReference type="PROSITE" id="PS51257">
    <property type="entry name" value="PROKAR_LIPOPROTEIN"/>
    <property type="match status" value="1"/>
</dbReference>
<dbReference type="EMBL" id="CP003383">
    <property type="protein sequence ID" value="AFZ69566.1"/>
    <property type="molecule type" value="Genomic_DNA"/>
</dbReference>
<evidence type="ECO:0000313" key="2">
    <source>
        <dbReference type="EMBL" id="AFZ69566.1"/>
    </source>
</evidence>
<proteinExistence type="predicted"/>
<accession>L0A6V3</accession>
<name>L0A6V3_DEIPD</name>
<evidence type="ECO:0000313" key="3">
    <source>
        <dbReference type="Proteomes" id="UP000010467"/>
    </source>
</evidence>
<organism evidence="2 3">
    <name type="scientific">Deinococcus peraridilitoris (strain DSM 19664 / LMG 22246 / CIP 109416 / KR-200)</name>
    <dbReference type="NCBI Taxonomy" id="937777"/>
    <lineage>
        <taxon>Bacteria</taxon>
        <taxon>Thermotogati</taxon>
        <taxon>Deinococcota</taxon>
        <taxon>Deinococci</taxon>
        <taxon>Deinococcales</taxon>
        <taxon>Deinococcaceae</taxon>
        <taxon>Deinococcus</taxon>
    </lineage>
</organism>
<reference evidence="3" key="1">
    <citation type="submission" date="2012-03" db="EMBL/GenBank/DDBJ databases">
        <title>Complete sequence of plasmid 1 of Deinococcus peraridilitoris DSM 19664.</title>
        <authorList>
            <person name="Lucas S."/>
            <person name="Copeland A."/>
            <person name="Lapidus A."/>
            <person name="Glavina del Rio T."/>
            <person name="Dalin E."/>
            <person name="Tice H."/>
            <person name="Bruce D."/>
            <person name="Goodwin L."/>
            <person name="Pitluck S."/>
            <person name="Peters L."/>
            <person name="Mikhailova N."/>
            <person name="Lu M."/>
            <person name="Kyrpides N."/>
            <person name="Mavromatis K."/>
            <person name="Ivanova N."/>
            <person name="Brettin T."/>
            <person name="Detter J.C."/>
            <person name="Han C."/>
            <person name="Larimer F."/>
            <person name="Land M."/>
            <person name="Hauser L."/>
            <person name="Markowitz V."/>
            <person name="Cheng J.-F."/>
            <person name="Hugenholtz P."/>
            <person name="Woyke T."/>
            <person name="Wu D."/>
            <person name="Pukall R."/>
            <person name="Steenblock K."/>
            <person name="Brambilla E."/>
            <person name="Klenk H.-P."/>
            <person name="Eisen J.A."/>
        </authorList>
    </citation>
    <scope>NUCLEOTIDE SEQUENCE [LARGE SCALE GENOMIC DNA]</scope>
    <source>
        <strain evidence="3">DSM 19664 / LMG 22246 / CIP 109416 / KR-200</strain>
        <plasmid evidence="3">Plasmid pDEIPE01</plasmid>
    </source>
</reference>
<protein>
    <submittedName>
        <fullName evidence="2">Uncharacterized protein</fullName>
    </submittedName>
</protein>
<gene>
    <name evidence="2" type="ordered locus">Deipe_4204</name>
</gene>
<dbReference type="AlphaFoldDB" id="L0A6V3"/>
<sequence>MLRWLLCIPPLTVACAAPALPAPVVWLVDGASGVYGTTQSGDLFTWQAGQIRLLHKAFALSPLIACDGGVVGVNGYGELQRWTAGQLVSTSGARLSALSRPACVPDGLVAVAMNGDLVRYETRDRTWRETARVQADALPDAQLTLADLTGNGTRQIVALRGPNRERYRHGILGDTVEATGIGVFDSTHLALRAKLTLGAPDVFEDLEARPLRTSDQRDALVVVRSSAQGGSALAVIEQRESTLHMRSLGPDFQQPNRWLAPIVGLHAVWAVHTPHLGGVLHHYQERGGVLSAFSRLEGVSNHVIGSRNLSMAVALSDHQLVLPTQDRQRLLIIRCASHCSVRQELNLDAPLSSNLIVSGGQLIAGDESGQIHRWPLPAF</sequence>
<dbReference type="Proteomes" id="UP000010467">
    <property type="component" value="Plasmid pDEIPE01"/>
</dbReference>
<evidence type="ECO:0000256" key="1">
    <source>
        <dbReference type="SAM" id="SignalP"/>
    </source>
</evidence>
<dbReference type="PATRIC" id="fig|937777.3.peg.4233"/>
<feature type="signal peptide" evidence="1">
    <location>
        <begin position="1"/>
        <end position="21"/>
    </location>
</feature>
<keyword evidence="3" id="KW-1185">Reference proteome</keyword>
<dbReference type="HOGENOM" id="CLU_715113_0_0_0"/>
<dbReference type="KEGG" id="dpd:Deipe_4204"/>
<feature type="chain" id="PRO_5003939063" evidence="1">
    <location>
        <begin position="22"/>
        <end position="379"/>
    </location>
</feature>
<keyword evidence="1" id="KW-0732">Signal</keyword>
<keyword evidence="2" id="KW-0614">Plasmid</keyword>
<geneLocation type="plasmid" evidence="2 3">
    <name>pDEIPE01</name>
</geneLocation>